<dbReference type="EC" id="3.2.1.8" evidence="3"/>
<dbReference type="Gene3D" id="3.20.20.80">
    <property type="entry name" value="Glycosidases"/>
    <property type="match status" value="2"/>
</dbReference>
<keyword evidence="7" id="KW-0119">Carbohydrate metabolism</keyword>
<feature type="signal peptide" evidence="10">
    <location>
        <begin position="1"/>
        <end position="21"/>
    </location>
</feature>
<comment type="similarity">
    <text evidence="2">Belongs to the glycosyl hydrolase 10 (cellulase F) family.</text>
</comment>
<dbReference type="PANTHER" id="PTHR31490:SF88">
    <property type="entry name" value="BETA-XYLANASE"/>
    <property type="match status" value="1"/>
</dbReference>
<dbReference type="InterPro" id="IPR008979">
    <property type="entry name" value="Galactose-bd-like_sf"/>
</dbReference>
<dbReference type="InterPro" id="IPR001000">
    <property type="entry name" value="GH10_dom"/>
</dbReference>
<dbReference type="AlphaFoldDB" id="A0A928GFX9"/>
<dbReference type="Pfam" id="PF00331">
    <property type="entry name" value="Glyco_hydro_10"/>
    <property type="match status" value="2"/>
</dbReference>
<dbReference type="Gene3D" id="2.60.120.260">
    <property type="entry name" value="Galactose-binding domain-like"/>
    <property type="match status" value="2"/>
</dbReference>
<evidence type="ECO:0000313" key="13">
    <source>
        <dbReference type="Proteomes" id="UP000763088"/>
    </source>
</evidence>
<protein>
    <recommendedName>
        <fullName evidence="3">endo-1,4-beta-xylanase</fullName>
        <ecNumber evidence="3">3.2.1.8</ecNumber>
    </recommendedName>
</protein>
<comment type="catalytic activity">
    <reaction evidence="1">
        <text>Endohydrolysis of (1-&gt;4)-beta-D-xylosidic linkages in xylans.</text>
        <dbReference type="EC" id="3.2.1.8"/>
    </reaction>
</comment>
<keyword evidence="4" id="KW-0858">Xylan degradation</keyword>
<dbReference type="PANTHER" id="PTHR31490">
    <property type="entry name" value="GLYCOSYL HYDROLASE"/>
    <property type="match status" value="1"/>
</dbReference>
<dbReference type="PROSITE" id="PS51257">
    <property type="entry name" value="PROKAR_LIPOPROTEIN"/>
    <property type="match status" value="1"/>
</dbReference>
<evidence type="ECO:0000256" key="9">
    <source>
        <dbReference type="ARBA" id="ARBA00023326"/>
    </source>
</evidence>
<dbReference type="GO" id="GO:0031176">
    <property type="term" value="F:endo-1,4-beta-xylanase activity"/>
    <property type="evidence" value="ECO:0007669"/>
    <property type="project" value="UniProtKB-EC"/>
</dbReference>
<evidence type="ECO:0000256" key="6">
    <source>
        <dbReference type="ARBA" id="ARBA00022801"/>
    </source>
</evidence>
<proteinExistence type="inferred from homology"/>
<evidence type="ECO:0000256" key="8">
    <source>
        <dbReference type="ARBA" id="ARBA00023295"/>
    </source>
</evidence>
<evidence type="ECO:0000256" key="1">
    <source>
        <dbReference type="ARBA" id="ARBA00000681"/>
    </source>
</evidence>
<dbReference type="InterPro" id="IPR017853">
    <property type="entry name" value="GH"/>
</dbReference>
<organism evidence="12 13">
    <name type="scientific">Xylanibacter ruminicola</name>
    <name type="common">Prevotella ruminicola</name>
    <dbReference type="NCBI Taxonomy" id="839"/>
    <lineage>
        <taxon>Bacteria</taxon>
        <taxon>Pseudomonadati</taxon>
        <taxon>Bacteroidota</taxon>
        <taxon>Bacteroidia</taxon>
        <taxon>Bacteroidales</taxon>
        <taxon>Prevotellaceae</taxon>
        <taxon>Xylanibacter</taxon>
    </lineage>
</organism>
<dbReference type="InterPro" id="IPR044846">
    <property type="entry name" value="GH10"/>
</dbReference>
<reference evidence="12" key="1">
    <citation type="submission" date="2019-04" db="EMBL/GenBank/DDBJ databases">
        <title>Evolution of Biomass-Degrading Anaerobic Consortia Revealed by Metagenomics.</title>
        <authorList>
            <person name="Peng X."/>
        </authorList>
    </citation>
    <scope>NUCLEOTIDE SEQUENCE</scope>
    <source>
        <strain evidence="12">SIG141</strain>
    </source>
</reference>
<keyword evidence="6" id="KW-0378">Hydrolase</keyword>
<evidence type="ECO:0000256" key="7">
    <source>
        <dbReference type="ARBA" id="ARBA00023277"/>
    </source>
</evidence>
<keyword evidence="9" id="KW-0624">Polysaccharide degradation</keyword>
<dbReference type="EMBL" id="SUYD01000003">
    <property type="protein sequence ID" value="MBE6265427.1"/>
    <property type="molecule type" value="Genomic_DNA"/>
</dbReference>
<evidence type="ECO:0000256" key="10">
    <source>
        <dbReference type="SAM" id="SignalP"/>
    </source>
</evidence>
<comment type="caution">
    <text evidence="12">The sequence shown here is derived from an EMBL/GenBank/DDBJ whole genome shotgun (WGS) entry which is preliminary data.</text>
</comment>
<evidence type="ECO:0000259" key="11">
    <source>
        <dbReference type="SMART" id="SM00633"/>
    </source>
</evidence>
<dbReference type="Proteomes" id="UP000763088">
    <property type="component" value="Unassembled WGS sequence"/>
</dbReference>
<evidence type="ECO:0000256" key="5">
    <source>
        <dbReference type="ARBA" id="ARBA00022729"/>
    </source>
</evidence>
<feature type="domain" description="GH10" evidence="11">
    <location>
        <begin position="637"/>
        <end position="921"/>
    </location>
</feature>
<sequence>MKMKKQHIILALGAMFMASCADEFDRNFEVGRPELSAEYAYLSDYKPLKEYVADPNFKLGIGTDAADYAKQGPTYVITNVNFNETVAGNAMKMASCVGDDGNMNFGTVEAYVTEAAKAGMNVYGHTLAWHAQQPVKWLNSLLADKPIPVTPGGENPCIVFNNGDAGANQWDKQGIYSLPTPMVKGKTYIVKASVKTEDDYPDGTFGLWPIWDASPNKNQWGGSDDVQYLPSYATSKNFTDLQWEFEANFDHDKLQFVFGKVAGKVCIDNVSCKEKGSDEEMIVNGTFDANSTDGWAANWGGPSFAIEGQATAGGGTIKYMESVMVNGDLEGTGTSNFFTKEANGPTVNSSITAGVGKDGSKGIKITSPTGAAEEWDTQFWIAFPEALQEGTKFHVEFDYKANTTVSCGTQAHGDPGAYHHWECVGNVDFTTEWQHFSKDVVAKGDMVKDGGMKTIAFNLSKKDQASANEYYFDNFVLEVEKEKSASGPVKYKENLISNSDMEGTDASNFISKEAPRTDTYNSTIVDGIGKDGSRGIQVVSPTGAGEEWDTQFWILLPEALQDGTAFHVEFDYKASTEVSCGTQAHGDPGAYHHWDCIGGVNFKTEWQHFSKDAVASGDMVKDGGMKSIAFNLAKKDQASANTYYFDNIIVEVEKESTGGGIPLTPQEKKDTLLYAMDKWIHGMMDACRDEEGNLLVKAWDVVNEPIGGNGQLQHGKADDKDNFFWQDYLGDLDYVRSAVKFARQYGGDDLKLFVNDYNLEYDWDASGNKKLESLISWINKWESDGVTKIDGIGSQMHISCYADATEAQKRKDLIVKSFQMMAETGKLVRISELDMGYVDANGNAVKTVEMTEEQHHQMADFYKWIIQQYKTIIPPAQQWGITLWCATDAPADSGWRPGEPVGIWDQNYYRKHVYAGIADGLSGE</sequence>
<accession>A0A928GFX9</accession>
<feature type="chain" id="PRO_5037196406" description="endo-1,4-beta-xylanase" evidence="10">
    <location>
        <begin position="22"/>
        <end position="924"/>
    </location>
</feature>
<evidence type="ECO:0000313" key="12">
    <source>
        <dbReference type="EMBL" id="MBE6265427.1"/>
    </source>
</evidence>
<dbReference type="SMART" id="SM00633">
    <property type="entry name" value="Glyco_10"/>
    <property type="match status" value="1"/>
</dbReference>
<evidence type="ECO:0000256" key="3">
    <source>
        <dbReference type="ARBA" id="ARBA00012590"/>
    </source>
</evidence>
<evidence type="ECO:0000256" key="2">
    <source>
        <dbReference type="ARBA" id="ARBA00007495"/>
    </source>
</evidence>
<dbReference type="SUPFAM" id="SSF51445">
    <property type="entry name" value="(Trans)glycosidases"/>
    <property type="match status" value="2"/>
</dbReference>
<dbReference type="SUPFAM" id="SSF49785">
    <property type="entry name" value="Galactose-binding domain-like"/>
    <property type="match status" value="3"/>
</dbReference>
<keyword evidence="8" id="KW-0326">Glycosidase</keyword>
<name>A0A928GFX9_XYLRU</name>
<gene>
    <name evidence="12" type="ORF">E7102_02985</name>
</gene>
<evidence type="ECO:0000256" key="4">
    <source>
        <dbReference type="ARBA" id="ARBA00022651"/>
    </source>
</evidence>
<dbReference type="GO" id="GO:0045493">
    <property type="term" value="P:xylan catabolic process"/>
    <property type="evidence" value="ECO:0007669"/>
    <property type="project" value="UniProtKB-KW"/>
</dbReference>
<keyword evidence="5 10" id="KW-0732">Signal</keyword>